<feature type="chain" id="PRO_5038393898" description="Secreted protein" evidence="2">
    <location>
        <begin position="23"/>
        <end position="538"/>
    </location>
</feature>
<evidence type="ECO:0000256" key="1">
    <source>
        <dbReference type="SAM" id="MobiDB-lite"/>
    </source>
</evidence>
<keyword evidence="4" id="KW-1185">Reference proteome</keyword>
<dbReference type="InterPro" id="IPR043777">
    <property type="entry name" value="DUF5719"/>
</dbReference>
<dbReference type="Proteomes" id="UP000670475">
    <property type="component" value="Unassembled WGS sequence"/>
</dbReference>
<dbReference type="RefSeq" id="WP_209344008.1">
    <property type="nucleotide sequence ID" value="NZ_JAGIQL010000155.1"/>
</dbReference>
<feature type="compositionally biased region" description="Low complexity" evidence="1">
    <location>
        <begin position="71"/>
        <end position="87"/>
    </location>
</feature>
<organism evidence="3 4">
    <name type="scientific">Streptomyces montanisoli</name>
    <dbReference type="NCBI Taxonomy" id="2798581"/>
    <lineage>
        <taxon>Bacteria</taxon>
        <taxon>Bacillati</taxon>
        <taxon>Actinomycetota</taxon>
        <taxon>Actinomycetes</taxon>
        <taxon>Kitasatosporales</taxon>
        <taxon>Streptomycetaceae</taxon>
        <taxon>Streptomyces</taxon>
    </lineage>
</organism>
<comment type="caution">
    <text evidence="3">The sequence shown here is derived from an EMBL/GenBank/DDBJ whole genome shotgun (WGS) entry which is preliminary data.</text>
</comment>
<feature type="region of interest" description="Disordered" evidence="1">
    <location>
        <begin position="39"/>
        <end position="165"/>
    </location>
</feature>
<evidence type="ECO:0000313" key="3">
    <source>
        <dbReference type="EMBL" id="MBP0461061.1"/>
    </source>
</evidence>
<proteinExistence type="predicted"/>
<dbReference type="AlphaFoldDB" id="A0A940RY69"/>
<protein>
    <recommendedName>
        <fullName evidence="5">Secreted protein</fullName>
    </recommendedName>
</protein>
<reference evidence="3" key="1">
    <citation type="submission" date="2021-03" db="EMBL/GenBank/DDBJ databases">
        <title>Whole genome sequence of Streptomyces bomunensis MMS17-BM035.</title>
        <authorList>
            <person name="Lee J.H."/>
        </authorList>
    </citation>
    <scope>NUCLEOTIDE SEQUENCE</scope>
    <source>
        <strain evidence="3">MMS17-BM035</strain>
    </source>
</reference>
<feature type="compositionally biased region" description="Basic and acidic residues" evidence="1">
    <location>
        <begin position="103"/>
        <end position="120"/>
    </location>
</feature>
<feature type="signal peptide" evidence="2">
    <location>
        <begin position="1"/>
        <end position="22"/>
    </location>
</feature>
<evidence type="ECO:0000256" key="2">
    <source>
        <dbReference type="SAM" id="SignalP"/>
    </source>
</evidence>
<dbReference type="Pfam" id="PF18986">
    <property type="entry name" value="DUF5719"/>
    <property type="match status" value="1"/>
</dbReference>
<evidence type="ECO:0000313" key="4">
    <source>
        <dbReference type="Proteomes" id="UP000670475"/>
    </source>
</evidence>
<dbReference type="EMBL" id="JAGIQL010000155">
    <property type="protein sequence ID" value="MBP0461061.1"/>
    <property type="molecule type" value="Genomic_DNA"/>
</dbReference>
<feature type="compositionally biased region" description="Low complexity" evidence="1">
    <location>
        <begin position="122"/>
        <end position="138"/>
    </location>
</feature>
<feature type="compositionally biased region" description="Polar residues" evidence="1">
    <location>
        <begin position="45"/>
        <end position="70"/>
    </location>
</feature>
<name>A0A940RY69_9ACTN</name>
<keyword evidence="2" id="KW-0732">Signal</keyword>
<sequence length="538" mass="53252">MNRTTLSLGAAVVALAAVTGIASVTSSGGGGTAAAAAAPRKLPVQRSSGLCPSPGDSQTADTTYTSFTPKGTSAASDGAGAAALVPAAPAPTPGGTPSASKGSGDKGGSKDKKSSKDKTPKSSKSPSAGASSSPSAPAQKPVLSLKQPGTPVTATAPDSPTALIGTATGALAPGWTTQETTTDDVGNGRGLAALTCTAPDTDFWLPGASTASSREDYVHLTNPDDSTAVVDLQMYGKNGVMKSDTGEGIPVPAHSSVPVLLSTLTSQAEDDVTVHVTTRSGRVGAALRASDAKTGGDWLVPSADPSPTLVMPGIPDDASDVRLVVYAPGQNDADLNLKLAGPSGGIVPAGHESLHVKSGMTASVDLGNVTRGEAGSLILSPSQKGEATPVVAALRVTRGKGDGKDMAFIPATGPVASRATVADNRSKGSTLSLVAPDKAAQVKVTASAGSKGGEQTQKTYTVKAGTTLAFTPPVPSGLKGSYALTVQTVSGGPVYAARTLSLPKGGISMFTVQTLPDDRGTVSVPKARQDLSILQGDG</sequence>
<gene>
    <name evidence="3" type="ORF">JFN87_26875</name>
</gene>
<accession>A0A940RY69</accession>
<evidence type="ECO:0008006" key="5">
    <source>
        <dbReference type="Google" id="ProtNLM"/>
    </source>
</evidence>